<protein>
    <submittedName>
        <fullName evidence="2">Uncharacterized protein</fullName>
    </submittedName>
</protein>
<keyword evidence="3" id="KW-1185">Reference proteome</keyword>
<dbReference type="EMBL" id="MVHF01000029">
    <property type="protein sequence ID" value="ORA31710.1"/>
    <property type="molecule type" value="Genomic_DNA"/>
</dbReference>
<keyword evidence="1" id="KW-0812">Transmembrane</keyword>
<accession>A0A1X0ANU3</accession>
<evidence type="ECO:0000313" key="3">
    <source>
        <dbReference type="Proteomes" id="UP000192448"/>
    </source>
</evidence>
<feature type="transmembrane region" description="Helical" evidence="1">
    <location>
        <begin position="146"/>
        <end position="164"/>
    </location>
</feature>
<keyword evidence="1" id="KW-1133">Transmembrane helix</keyword>
<keyword evidence="1" id="KW-0472">Membrane</keyword>
<feature type="transmembrane region" description="Helical" evidence="1">
    <location>
        <begin position="171"/>
        <end position="193"/>
    </location>
</feature>
<comment type="caution">
    <text evidence="2">The sequence shown here is derived from an EMBL/GenBank/DDBJ whole genome shotgun (WGS) entry which is preliminary data.</text>
</comment>
<dbReference type="AlphaFoldDB" id="A0A1X0ANU3"/>
<reference evidence="2 3" key="1">
    <citation type="submission" date="2017-02" db="EMBL/GenBank/DDBJ databases">
        <title>The new phylogeny of genus Mycobacterium.</title>
        <authorList>
            <person name="Tortoli E."/>
            <person name="Trovato A."/>
            <person name="Cirillo D.M."/>
        </authorList>
    </citation>
    <scope>NUCLEOTIDE SEQUENCE [LARGE SCALE GENOMIC DNA]</scope>
    <source>
        <strain evidence="2 3">RW6</strain>
    </source>
</reference>
<sequence>MTEDFTTPVQLSGVDSTRVRSGRAQQALTLGPDGITLVRDGTTVTVAWRDITGIDLVQVMTGRLSALTKAWAITGPADPIYPYEFDEQWTTGPIGRWLTHYRPDLDLPADGATLPLGIPQRMYPYVFGPAALIGIVVLMVGGMSLLSAALWTAACVGGILLLVSSPRKTKVFGNVAATIGFGCMLLAGIAWLIGKFGLPF</sequence>
<dbReference type="RefSeq" id="WP_083166556.1">
    <property type="nucleotide sequence ID" value="NZ_MVHF01000029.1"/>
</dbReference>
<organism evidence="2 3">
    <name type="scientific">Mycobacterium aquaticum</name>
    <dbReference type="NCBI Taxonomy" id="1927124"/>
    <lineage>
        <taxon>Bacteria</taxon>
        <taxon>Bacillati</taxon>
        <taxon>Actinomycetota</taxon>
        <taxon>Actinomycetes</taxon>
        <taxon>Mycobacteriales</taxon>
        <taxon>Mycobacteriaceae</taxon>
        <taxon>Mycobacterium</taxon>
    </lineage>
</organism>
<dbReference type="OrthoDB" id="4638349at2"/>
<name>A0A1X0ANU3_9MYCO</name>
<gene>
    <name evidence="2" type="ORF">BST13_24230</name>
</gene>
<evidence type="ECO:0000313" key="2">
    <source>
        <dbReference type="EMBL" id="ORA31710.1"/>
    </source>
</evidence>
<proteinExistence type="predicted"/>
<dbReference type="Proteomes" id="UP000192448">
    <property type="component" value="Unassembled WGS sequence"/>
</dbReference>
<evidence type="ECO:0000256" key="1">
    <source>
        <dbReference type="SAM" id="Phobius"/>
    </source>
</evidence>
<feature type="transmembrane region" description="Helical" evidence="1">
    <location>
        <begin position="122"/>
        <end position="140"/>
    </location>
</feature>